<evidence type="ECO:0000313" key="1">
    <source>
        <dbReference type="EMBL" id="RBQ22977.1"/>
    </source>
</evidence>
<accession>A0A366MAC0</accession>
<evidence type="ECO:0000313" key="2">
    <source>
        <dbReference type="Proteomes" id="UP000253099"/>
    </source>
</evidence>
<proteinExistence type="predicted"/>
<comment type="caution">
    <text evidence="1">The sequence shown here is derived from an EMBL/GenBank/DDBJ whole genome shotgun (WGS) entry which is preliminary data.</text>
</comment>
<gene>
    <name evidence="1" type="ORF">ALNOE001_12370</name>
</gene>
<dbReference type="AlphaFoldDB" id="A0A366MAC0"/>
<keyword evidence="2" id="KW-1185">Reference proteome</keyword>
<protein>
    <submittedName>
        <fullName evidence="1">Uncharacterized protein</fullName>
    </submittedName>
</protein>
<name>A0A366MAC0_9EURY</name>
<reference evidence="1 2" key="1">
    <citation type="submission" date="2018-06" db="EMBL/GenBank/DDBJ databases">
        <title>Genomic insight into two independent archaeal endosymbiosis events.</title>
        <authorList>
            <person name="Lind A.E."/>
            <person name="Lewis W.H."/>
            <person name="Spang A."/>
            <person name="Guy L."/>
            <person name="Embley M.T."/>
            <person name="Ettema T.J.G."/>
        </authorList>
    </citation>
    <scope>NUCLEOTIDE SEQUENCE [LARGE SCALE GENOMIC DNA]</scope>
    <source>
        <strain evidence="1">NOE</strain>
    </source>
</reference>
<dbReference type="EMBL" id="NIZT01000030">
    <property type="protein sequence ID" value="RBQ22977.1"/>
    <property type="molecule type" value="Genomic_DNA"/>
</dbReference>
<dbReference type="Proteomes" id="UP000253099">
    <property type="component" value="Unassembled WGS sequence"/>
</dbReference>
<sequence length="117" mass="13258">MHFILWNSSLLMNNSNFDNIKVFGIYVDASMCPPYYPQNYPEYCDPYQVTSSIVIQSSKFTNNGHSNDPCIICPVFGGGVYSTVKTTIENSNFTKNKNIIVLETICDACYPYPQVCR</sequence>
<organism evidence="1 2">
    <name type="scientific">Candidatus Methanobinarius endosymbioticus</name>
    <dbReference type="NCBI Taxonomy" id="2006182"/>
    <lineage>
        <taxon>Archaea</taxon>
        <taxon>Methanobacteriati</taxon>
        <taxon>Methanobacteriota</taxon>
        <taxon>Methanomada group</taxon>
        <taxon>Methanobacteria</taxon>
        <taxon>Methanobacteriales</taxon>
        <taxon>Methanobacteriaceae</taxon>
        <taxon>Candidatus Methanobinarius</taxon>
    </lineage>
</organism>